<keyword evidence="8" id="KW-0325">Glycoprotein</keyword>
<dbReference type="InterPro" id="IPR017452">
    <property type="entry name" value="GPCR_Rhodpsn_7TM"/>
</dbReference>
<feature type="transmembrane region" description="Helical" evidence="11">
    <location>
        <begin position="146"/>
        <end position="167"/>
    </location>
</feature>
<evidence type="ECO:0000256" key="10">
    <source>
        <dbReference type="RuleBase" id="RU000688"/>
    </source>
</evidence>
<evidence type="ECO:0000256" key="7">
    <source>
        <dbReference type="ARBA" id="ARBA00023170"/>
    </source>
</evidence>
<comment type="subcellular location">
    <subcellularLocation>
        <location evidence="1">Cell membrane</location>
        <topology evidence="1">Multi-pass membrane protein</topology>
    </subcellularLocation>
</comment>
<proteinExistence type="inferred from homology"/>
<feature type="transmembrane region" description="Helical" evidence="11">
    <location>
        <begin position="71"/>
        <end position="90"/>
    </location>
</feature>
<dbReference type="PRINTS" id="PR00657">
    <property type="entry name" value="CCCHEMOKINER"/>
</dbReference>
<gene>
    <name evidence="13" type="ORF">GSTENG00016899001</name>
</gene>
<feature type="non-terminal residue" evidence="13">
    <location>
        <position position="338"/>
    </location>
</feature>
<evidence type="ECO:0000313" key="13">
    <source>
        <dbReference type="EMBL" id="CAF98991.1"/>
    </source>
</evidence>
<sequence length="338" mass="37329">PAYLDENPENFTSYPYDDDGSGPCNLTVRGFNPLGLTITYMLVFVFSTVGNGVVVWVVCWIAKRRTSTDIYLTHLAAANLLFGLTLPFWAVDARSGWIFGTALCKLLSGLQEASEYGGVFLLACISVDRHLAIVKATRVKSSHGPVVKATCAAVWLVAAVLSIPTAVQRRHMGTEDPDRDICYEDVMDESSNRWYVLMHIARHVLGFFLPLAVMAVCYGSTLVTLYHTHNRQKQKAIRVIVAVVLAFIVCWLPYNVVLLIQLLIQSSLVEVESCGTRDRVWVALDVTKVLAFVHCAVNPVLYAFIGVKFRNQLLSVAHKWGLVGSRLVATYRGSSASS</sequence>
<keyword evidence="3 10" id="KW-0812">Transmembrane</keyword>
<dbReference type="OrthoDB" id="9946013at2759"/>
<dbReference type="Pfam" id="PF00001">
    <property type="entry name" value="7tm_1"/>
    <property type="match status" value="1"/>
</dbReference>
<dbReference type="InterPro" id="IPR000355">
    <property type="entry name" value="Chemokine_rcpt"/>
</dbReference>
<dbReference type="PRINTS" id="PR00237">
    <property type="entry name" value="GPCRRHODOPSN"/>
</dbReference>
<keyword evidence="5 10" id="KW-0297">G-protein coupled receptor</keyword>
<dbReference type="HOGENOM" id="CLU_009579_8_3_1"/>
<dbReference type="InterPro" id="IPR000276">
    <property type="entry name" value="GPCR_Rhodpsn"/>
</dbReference>
<evidence type="ECO:0000256" key="2">
    <source>
        <dbReference type="ARBA" id="ARBA00022475"/>
    </source>
</evidence>
<keyword evidence="6 11" id="KW-0472">Membrane</keyword>
<feature type="transmembrane region" description="Helical" evidence="11">
    <location>
        <begin position="204"/>
        <end position="227"/>
    </location>
</feature>
<dbReference type="GO" id="GO:0019722">
    <property type="term" value="P:calcium-mediated signaling"/>
    <property type="evidence" value="ECO:0007669"/>
    <property type="project" value="TreeGrafter"/>
</dbReference>
<evidence type="ECO:0000256" key="9">
    <source>
        <dbReference type="ARBA" id="ARBA00023224"/>
    </source>
</evidence>
<evidence type="ECO:0000256" key="5">
    <source>
        <dbReference type="ARBA" id="ARBA00023040"/>
    </source>
</evidence>
<name>Q4SK41_TETNG</name>
<protein>
    <submittedName>
        <fullName evidence="13">(spotted green pufferfish) hypothetical protein</fullName>
    </submittedName>
</protein>
<dbReference type="EMBL" id="CAAE01014570">
    <property type="protein sequence ID" value="CAF98991.1"/>
    <property type="molecule type" value="Genomic_DNA"/>
</dbReference>
<keyword evidence="4 11" id="KW-1133">Transmembrane helix</keyword>
<organism evidence="13">
    <name type="scientific">Tetraodon nigroviridis</name>
    <name type="common">Spotted green pufferfish</name>
    <name type="synonym">Chelonodon nigroviridis</name>
    <dbReference type="NCBI Taxonomy" id="99883"/>
    <lineage>
        <taxon>Eukaryota</taxon>
        <taxon>Metazoa</taxon>
        <taxon>Chordata</taxon>
        <taxon>Craniata</taxon>
        <taxon>Vertebrata</taxon>
        <taxon>Euteleostomi</taxon>
        <taxon>Actinopterygii</taxon>
        <taxon>Neopterygii</taxon>
        <taxon>Teleostei</taxon>
        <taxon>Neoteleostei</taxon>
        <taxon>Acanthomorphata</taxon>
        <taxon>Eupercaria</taxon>
        <taxon>Tetraodontiformes</taxon>
        <taxon>Tetradontoidea</taxon>
        <taxon>Tetraodontidae</taxon>
        <taxon>Tetraodon</taxon>
    </lineage>
</organism>
<feature type="non-terminal residue" evidence="13">
    <location>
        <position position="1"/>
    </location>
</feature>
<evidence type="ECO:0000256" key="3">
    <source>
        <dbReference type="ARBA" id="ARBA00022692"/>
    </source>
</evidence>
<dbReference type="GO" id="GO:0007204">
    <property type="term" value="P:positive regulation of cytosolic calcium ion concentration"/>
    <property type="evidence" value="ECO:0007669"/>
    <property type="project" value="TreeGrafter"/>
</dbReference>
<dbReference type="InterPro" id="IPR050119">
    <property type="entry name" value="CCR1-9-like"/>
</dbReference>
<dbReference type="SUPFAM" id="SSF81321">
    <property type="entry name" value="Family A G protein-coupled receptor-like"/>
    <property type="match status" value="1"/>
</dbReference>
<evidence type="ECO:0000256" key="1">
    <source>
        <dbReference type="ARBA" id="ARBA00004651"/>
    </source>
</evidence>
<feature type="transmembrane region" description="Helical" evidence="11">
    <location>
        <begin position="239"/>
        <end position="260"/>
    </location>
</feature>
<evidence type="ECO:0000256" key="11">
    <source>
        <dbReference type="SAM" id="Phobius"/>
    </source>
</evidence>
<dbReference type="PANTHER" id="PTHR10489">
    <property type="entry name" value="CELL ADHESION MOLECULE"/>
    <property type="match status" value="1"/>
</dbReference>
<keyword evidence="7 10" id="KW-0675">Receptor</keyword>
<accession>Q4SK41</accession>
<evidence type="ECO:0000256" key="8">
    <source>
        <dbReference type="ARBA" id="ARBA00023180"/>
    </source>
</evidence>
<dbReference type="GO" id="GO:0019957">
    <property type="term" value="F:C-C chemokine binding"/>
    <property type="evidence" value="ECO:0007669"/>
    <property type="project" value="TreeGrafter"/>
</dbReference>
<reference evidence="13" key="1">
    <citation type="journal article" date="2004" name="Nature">
        <title>Genome duplication in the teleost fish Tetraodon nigroviridis reveals the early vertebrate proto-karyotype.</title>
        <authorList>
            <person name="Jaillon O."/>
            <person name="Aury J.-M."/>
            <person name="Brunet F."/>
            <person name="Petit J.-L."/>
            <person name="Stange-Thomann N."/>
            <person name="Mauceli E."/>
            <person name="Bouneau L."/>
            <person name="Fischer C."/>
            <person name="Ozouf-Costaz C."/>
            <person name="Bernot A."/>
            <person name="Nicaud S."/>
            <person name="Jaffe D."/>
            <person name="Fisher S."/>
            <person name="Lutfalla G."/>
            <person name="Dossat C."/>
            <person name="Segurens B."/>
            <person name="Dasilva C."/>
            <person name="Salanoubat M."/>
            <person name="Levy M."/>
            <person name="Boudet N."/>
            <person name="Castellano S."/>
            <person name="Anthouard V."/>
            <person name="Jubin C."/>
            <person name="Castelli V."/>
            <person name="Katinka M."/>
            <person name="Vacherie B."/>
            <person name="Biemont C."/>
            <person name="Skalli Z."/>
            <person name="Cattolico L."/>
            <person name="Poulain J."/>
            <person name="De Berardinis V."/>
            <person name="Cruaud C."/>
            <person name="Duprat S."/>
            <person name="Brottier P."/>
            <person name="Coutanceau J.-P."/>
            <person name="Gouzy J."/>
            <person name="Parra G."/>
            <person name="Lardier G."/>
            <person name="Chapple C."/>
            <person name="McKernan K.J."/>
            <person name="McEwan P."/>
            <person name="Bosak S."/>
            <person name="Kellis M."/>
            <person name="Volff J.-N."/>
            <person name="Guigo R."/>
            <person name="Zody M.C."/>
            <person name="Mesirov J."/>
            <person name="Lindblad-Toh K."/>
            <person name="Birren B."/>
            <person name="Nusbaum C."/>
            <person name="Kahn D."/>
            <person name="Robinson-Rechavi M."/>
            <person name="Laudet V."/>
            <person name="Schachter V."/>
            <person name="Quetier F."/>
            <person name="Saurin W."/>
            <person name="Scarpelli C."/>
            <person name="Wincker P."/>
            <person name="Lander E.S."/>
            <person name="Weissenbach J."/>
            <person name="Roest Crollius H."/>
        </authorList>
    </citation>
    <scope>NUCLEOTIDE SEQUENCE [LARGE SCALE GENOMIC DNA]</scope>
</reference>
<reference evidence="13" key="2">
    <citation type="submission" date="2004-02" db="EMBL/GenBank/DDBJ databases">
        <authorList>
            <consortium name="Genoscope"/>
            <consortium name="Whitehead Institute Centre for Genome Research"/>
        </authorList>
    </citation>
    <scope>NUCLEOTIDE SEQUENCE</scope>
</reference>
<dbReference type="GO" id="GO:0030593">
    <property type="term" value="P:neutrophil chemotaxis"/>
    <property type="evidence" value="ECO:0007669"/>
    <property type="project" value="TreeGrafter"/>
</dbReference>
<dbReference type="GO" id="GO:0009897">
    <property type="term" value="C:external side of plasma membrane"/>
    <property type="evidence" value="ECO:0007669"/>
    <property type="project" value="TreeGrafter"/>
</dbReference>
<keyword evidence="9 10" id="KW-0807">Transducer</keyword>
<feature type="transmembrane region" description="Helical" evidence="11">
    <location>
        <begin position="280"/>
        <end position="305"/>
    </location>
</feature>
<dbReference type="PANTHER" id="PTHR10489:SF689">
    <property type="entry name" value="C-X-C CHEMOKINE RECEPTOR TYPE 2"/>
    <property type="match status" value="1"/>
</dbReference>
<keyword evidence="2" id="KW-1003">Cell membrane</keyword>
<dbReference type="PROSITE" id="PS50262">
    <property type="entry name" value="G_PROTEIN_RECEP_F1_2"/>
    <property type="match status" value="1"/>
</dbReference>
<dbReference type="GO" id="GO:0006955">
    <property type="term" value="P:immune response"/>
    <property type="evidence" value="ECO:0007669"/>
    <property type="project" value="TreeGrafter"/>
</dbReference>
<dbReference type="GO" id="GO:0016493">
    <property type="term" value="F:C-C chemokine receptor activity"/>
    <property type="evidence" value="ECO:0007669"/>
    <property type="project" value="TreeGrafter"/>
</dbReference>
<dbReference type="CDD" id="cd15178">
    <property type="entry name" value="7tmA_CXCR1_2"/>
    <property type="match status" value="1"/>
</dbReference>
<comment type="similarity">
    <text evidence="10">Belongs to the G-protein coupled receptor 1 family.</text>
</comment>
<feature type="transmembrane region" description="Helical" evidence="11">
    <location>
        <begin position="116"/>
        <end position="134"/>
    </location>
</feature>
<dbReference type="AlphaFoldDB" id="Q4SK41"/>
<dbReference type="Gene3D" id="1.20.1070.10">
    <property type="entry name" value="Rhodopsin 7-helix transmembrane proteins"/>
    <property type="match status" value="1"/>
</dbReference>
<evidence type="ECO:0000259" key="12">
    <source>
        <dbReference type="PROSITE" id="PS50262"/>
    </source>
</evidence>
<dbReference type="KEGG" id="tng:GSTEN00016899G001"/>
<feature type="domain" description="G-protein coupled receptors family 1 profile" evidence="12">
    <location>
        <begin position="50"/>
        <end position="302"/>
    </location>
</feature>
<evidence type="ECO:0000256" key="6">
    <source>
        <dbReference type="ARBA" id="ARBA00023136"/>
    </source>
</evidence>
<comment type="caution">
    <text evidence="13">The sequence shown here is derived from an EMBL/GenBank/DDBJ whole genome shotgun (WGS) entry which is preliminary data.</text>
</comment>
<feature type="transmembrane region" description="Helical" evidence="11">
    <location>
        <begin position="38"/>
        <end position="59"/>
    </location>
</feature>
<evidence type="ECO:0000256" key="4">
    <source>
        <dbReference type="ARBA" id="ARBA00022989"/>
    </source>
</evidence>
<dbReference type="PROSITE" id="PS00237">
    <property type="entry name" value="G_PROTEIN_RECEP_F1_1"/>
    <property type="match status" value="1"/>
</dbReference>